<proteinExistence type="predicted"/>
<name>A0AAN9E297_CROPI</name>
<organism evidence="2 3">
    <name type="scientific">Crotalaria pallida</name>
    <name type="common">Smooth rattlebox</name>
    <name type="synonym">Crotalaria striata</name>
    <dbReference type="NCBI Taxonomy" id="3830"/>
    <lineage>
        <taxon>Eukaryota</taxon>
        <taxon>Viridiplantae</taxon>
        <taxon>Streptophyta</taxon>
        <taxon>Embryophyta</taxon>
        <taxon>Tracheophyta</taxon>
        <taxon>Spermatophyta</taxon>
        <taxon>Magnoliopsida</taxon>
        <taxon>eudicotyledons</taxon>
        <taxon>Gunneridae</taxon>
        <taxon>Pentapetalae</taxon>
        <taxon>rosids</taxon>
        <taxon>fabids</taxon>
        <taxon>Fabales</taxon>
        <taxon>Fabaceae</taxon>
        <taxon>Papilionoideae</taxon>
        <taxon>50 kb inversion clade</taxon>
        <taxon>genistoids sensu lato</taxon>
        <taxon>core genistoids</taxon>
        <taxon>Crotalarieae</taxon>
        <taxon>Crotalaria</taxon>
    </lineage>
</organism>
<feature type="compositionally biased region" description="Basic and acidic residues" evidence="1">
    <location>
        <begin position="106"/>
        <end position="115"/>
    </location>
</feature>
<dbReference type="AlphaFoldDB" id="A0AAN9E297"/>
<keyword evidence="3" id="KW-1185">Reference proteome</keyword>
<dbReference type="EMBL" id="JAYWIO010000008">
    <property type="protein sequence ID" value="KAK7244256.1"/>
    <property type="molecule type" value="Genomic_DNA"/>
</dbReference>
<protein>
    <submittedName>
        <fullName evidence="2">Uncharacterized protein</fullName>
    </submittedName>
</protein>
<comment type="caution">
    <text evidence="2">The sequence shown here is derived from an EMBL/GenBank/DDBJ whole genome shotgun (WGS) entry which is preliminary data.</text>
</comment>
<accession>A0AAN9E297</accession>
<dbReference type="Proteomes" id="UP001372338">
    <property type="component" value="Unassembled WGS sequence"/>
</dbReference>
<gene>
    <name evidence="2" type="ORF">RIF29_39075</name>
</gene>
<feature type="region of interest" description="Disordered" evidence="1">
    <location>
        <begin position="42"/>
        <end position="124"/>
    </location>
</feature>
<sequence length="124" mass="13158">MASMSLTIKIILSVSKSMPFYSSRLSSASLSTAYERAEGANAVAEASNENPTLRGDPMYQAKQDDLSISNDAARDGPIKAEQGSTDMVRDTAKDTMDGAWKAAQETSHKVGDGENHSLGNQEGS</sequence>
<evidence type="ECO:0000256" key="1">
    <source>
        <dbReference type="SAM" id="MobiDB-lite"/>
    </source>
</evidence>
<evidence type="ECO:0000313" key="3">
    <source>
        <dbReference type="Proteomes" id="UP001372338"/>
    </source>
</evidence>
<reference evidence="2 3" key="1">
    <citation type="submission" date="2024-01" db="EMBL/GenBank/DDBJ databases">
        <title>The genomes of 5 underutilized Papilionoideae crops provide insights into root nodulation and disease resistanc.</title>
        <authorList>
            <person name="Yuan L."/>
        </authorList>
    </citation>
    <scope>NUCLEOTIDE SEQUENCE [LARGE SCALE GENOMIC DNA]</scope>
    <source>
        <strain evidence="2">ZHUSHIDOU_FW_LH</strain>
        <tissue evidence="2">Leaf</tissue>
    </source>
</reference>
<evidence type="ECO:0000313" key="2">
    <source>
        <dbReference type="EMBL" id="KAK7244256.1"/>
    </source>
</evidence>
<feature type="compositionally biased region" description="Basic and acidic residues" evidence="1">
    <location>
        <begin position="87"/>
        <end position="96"/>
    </location>
</feature>